<dbReference type="InterPro" id="IPR029052">
    <property type="entry name" value="Metallo-depent_PP-like"/>
</dbReference>
<feature type="domain" description="Calcineurin-like phosphoesterase" evidence="1">
    <location>
        <begin position="61"/>
        <end position="273"/>
    </location>
</feature>
<dbReference type="OrthoDB" id="630188at2759"/>
<keyword evidence="3" id="KW-1185">Reference proteome</keyword>
<dbReference type="EMBL" id="CYKH01000377">
    <property type="protein sequence ID" value="CUF66122.1"/>
    <property type="molecule type" value="Genomic_DNA"/>
</dbReference>
<dbReference type="Gene3D" id="3.60.21.10">
    <property type="match status" value="1"/>
</dbReference>
<dbReference type="GO" id="GO:0016787">
    <property type="term" value="F:hydrolase activity"/>
    <property type="evidence" value="ECO:0007669"/>
    <property type="project" value="InterPro"/>
</dbReference>
<reference evidence="3" key="1">
    <citation type="submission" date="2015-09" db="EMBL/GenBank/DDBJ databases">
        <authorList>
            <consortium name="Pathogen Informatics"/>
        </authorList>
    </citation>
    <scope>NUCLEOTIDE SEQUENCE [LARGE SCALE GENOMIC DNA]</scope>
    <source>
        <strain evidence="3">Lake Konstanz</strain>
    </source>
</reference>
<dbReference type="SUPFAM" id="SSF56300">
    <property type="entry name" value="Metallo-dependent phosphatases"/>
    <property type="match status" value="1"/>
</dbReference>
<evidence type="ECO:0000313" key="2">
    <source>
        <dbReference type="EMBL" id="CUF66122.1"/>
    </source>
</evidence>
<gene>
    <name evidence="2" type="ORF">BSAL_64560</name>
</gene>
<evidence type="ECO:0000313" key="3">
    <source>
        <dbReference type="Proteomes" id="UP000051952"/>
    </source>
</evidence>
<evidence type="ECO:0000259" key="1">
    <source>
        <dbReference type="Pfam" id="PF00149"/>
    </source>
</evidence>
<dbReference type="InterPro" id="IPR004843">
    <property type="entry name" value="Calcineurin-like_PHP"/>
</dbReference>
<accession>A0A0S4ISN6</accession>
<dbReference type="VEuPathDB" id="TriTrypDB:BSAL_64560"/>
<dbReference type="PANTHER" id="PTHR12905:SF0">
    <property type="entry name" value="CALCINEURIN-LIKE PHOSPHOESTERASE DOMAIN-CONTAINING PROTEIN"/>
    <property type="match status" value="1"/>
</dbReference>
<dbReference type="Proteomes" id="UP000051952">
    <property type="component" value="Unassembled WGS sequence"/>
</dbReference>
<organism evidence="2 3">
    <name type="scientific">Bodo saltans</name>
    <name type="common">Flagellated protozoan</name>
    <dbReference type="NCBI Taxonomy" id="75058"/>
    <lineage>
        <taxon>Eukaryota</taxon>
        <taxon>Discoba</taxon>
        <taxon>Euglenozoa</taxon>
        <taxon>Kinetoplastea</taxon>
        <taxon>Metakinetoplastina</taxon>
        <taxon>Eubodonida</taxon>
        <taxon>Bodonidae</taxon>
        <taxon>Bodo</taxon>
    </lineage>
</organism>
<dbReference type="AlphaFoldDB" id="A0A0S4ISN6"/>
<dbReference type="Pfam" id="PF00149">
    <property type="entry name" value="Metallophos"/>
    <property type="match status" value="1"/>
</dbReference>
<name>A0A0S4ISN6_BODSA</name>
<proteinExistence type="predicted"/>
<sequence>MQKVAELFTSVTDAGREAVLSFRRGSNVTDSVMYLPGLDCGDVAPAVVPIDALPPLLDDAFRVVCVSDTHDGHRQFRLPAADLLLFGGDIQMTSRNFSASACEKKVRDFNAWLGENTQVSQKIVIGGNHDAYLESLGRRASKELLSHASYLVFEELAVVHPRHPDRIRPLWVYGAPFSLGRSGNAAYQLRKNAEADWGSTRRIPPTRIPAVVRGLLERERREREPGFRLPRVPLYDIALTHHPRMSHFEIGTDASKSVKMVSGHVHVGGHIHAMYGVAMWNHVPCVVACSLTNKYEANNPPIVFDYRPSDRKCVAMEPRVSAAVELPVEE</sequence>
<dbReference type="InterPro" id="IPR051693">
    <property type="entry name" value="UPF0046_metallophosphoest"/>
</dbReference>
<dbReference type="PANTHER" id="PTHR12905">
    <property type="entry name" value="METALLOPHOSPHOESTERASE"/>
    <property type="match status" value="1"/>
</dbReference>
<protein>
    <recommendedName>
        <fullName evidence="1">Calcineurin-like phosphoesterase domain-containing protein</fullName>
    </recommendedName>
</protein>